<keyword evidence="3" id="KW-1185">Reference proteome</keyword>
<evidence type="ECO:0000313" key="2">
    <source>
        <dbReference type="EMBL" id="CEL92963.1"/>
    </source>
</evidence>
<protein>
    <submittedName>
        <fullName evidence="2">Uncharacterized protein</fullName>
    </submittedName>
</protein>
<evidence type="ECO:0000313" key="3">
    <source>
        <dbReference type="Proteomes" id="UP000041254"/>
    </source>
</evidence>
<keyword evidence="1" id="KW-0732">Signal</keyword>
<dbReference type="AlphaFoldDB" id="A0A0G4EC94"/>
<feature type="signal peptide" evidence="1">
    <location>
        <begin position="1"/>
        <end position="17"/>
    </location>
</feature>
<accession>A0A0G4EC94</accession>
<feature type="chain" id="PRO_5005187412" evidence="1">
    <location>
        <begin position="18"/>
        <end position="248"/>
    </location>
</feature>
<dbReference type="EMBL" id="CDMY01000123">
    <property type="protein sequence ID" value="CEL92963.1"/>
    <property type="molecule type" value="Genomic_DNA"/>
</dbReference>
<gene>
    <name evidence="2" type="ORF">Vbra_11186</name>
</gene>
<name>A0A0G4EC94_VITBC</name>
<dbReference type="Proteomes" id="UP000041254">
    <property type="component" value="Unassembled WGS sequence"/>
</dbReference>
<dbReference type="InParanoid" id="A0A0G4EC94"/>
<evidence type="ECO:0000256" key="1">
    <source>
        <dbReference type="SAM" id="SignalP"/>
    </source>
</evidence>
<organism evidence="2 3">
    <name type="scientific">Vitrella brassicaformis (strain CCMP3155)</name>
    <dbReference type="NCBI Taxonomy" id="1169540"/>
    <lineage>
        <taxon>Eukaryota</taxon>
        <taxon>Sar</taxon>
        <taxon>Alveolata</taxon>
        <taxon>Colpodellida</taxon>
        <taxon>Vitrellaceae</taxon>
        <taxon>Vitrella</taxon>
    </lineage>
</organism>
<reference evidence="2 3" key="1">
    <citation type="submission" date="2014-11" db="EMBL/GenBank/DDBJ databases">
        <authorList>
            <person name="Zhu J."/>
            <person name="Qi W."/>
            <person name="Song R."/>
        </authorList>
    </citation>
    <scope>NUCLEOTIDE SEQUENCE [LARGE SCALE GENOMIC DNA]</scope>
</reference>
<proteinExistence type="predicted"/>
<dbReference type="VEuPathDB" id="CryptoDB:Vbra_11186"/>
<sequence>MMLALFAGLLLSSQAIGTQQPEQPLPNAFELLAHLERLTGVDLKCKADDVQVWFPNEGSDTRGDTPQSLWEKGKERGVREAFFHALSLINLKRTAEGSLLGPVDAEDVDFLHVIYCPSSRQKVTETIRETDEGTLAIESTGGELYVLLRPSERSVAAAEDESLNRKTHDDIVMAFIEKKMTEKNDANIQLAAGKKSKQTMLRQQADGSHRLTFSPQDLVRCITKHCNGGNPHVAFERYASACAALGKL</sequence>